<reference evidence="1 2" key="1">
    <citation type="journal article" date="2012" name="Microbes Environ.">
        <title>Complete genome sequence of Bradyrhizobium sp. S23321: insights into symbiosis evolution in soil oligotrophs.</title>
        <authorList>
            <person name="Okubo T."/>
            <person name="Tsukui T."/>
            <person name="Maita H."/>
            <person name="Okamoto S."/>
            <person name="Oshima K."/>
            <person name="Fujisawa T."/>
            <person name="Saito A."/>
            <person name="Futamata H."/>
            <person name="Hattori R."/>
            <person name="Shimomura Y."/>
            <person name="Haruta S."/>
            <person name="Morimoto S."/>
            <person name="Wang Y."/>
            <person name="Sakai Y."/>
            <person name="Hattori M."/>
            <person name="Aizawa S."/>
            <person name="Nagashima K.V.P."/>
            <person name="Masuda S."/>
            <person name="Hattori T."/>
            <person name="Yamashita A."/>
            <person name="Bao Z."/>
            <person name="Hayatsu M."/>
            <person name="Kajiya-Kanegae H."/>
            <person name="Yoshinaga I."/>
            <person name="Sakamoto K."/>
            <person name="Toyota K."/>
            <person name="Nakao M."/>
            <person name="Kohara M."/>
            <person name="Anda M."/>
            <person name="Niwa R."/>
            <person name="Jung-Hwan P."/>
            <person name="Sameshima-Saito R."/>
            <person name="Tokuda S."/>
            <person name="Yamamoto S."/>
            <person name="Yamamoto S."/>
            <person name="Yokoyama T."/>
            <person name="Akutsu T."/>
            <person name="Nakamura Y."/>
            <person name="Nakahira-Yanaka Y."/>
            <person name="Takada Hoshino Y."/>
            <person name="Hirakawa H."/>
            <person name="Mitsui H."/>
            <person name="Terasawa K."/>
            <person name="Itakura M."/>
            <person name="Sato S."/>
            <person name="Ikeda-Ohtsubo W."/>
            <person name="Sakakura N."/>
            <person name="Kaminuma E."/>
            <person name="Minamisawa K."/>
        </authorList>
    </citation>
    <scope>NUCLEOTIDE SEQUENCE [LARGE SCALE GENOMIC DNA]</scope>
    <source>
        <strain evidence="1 2">S23321</strain>
    </source>
</reference>
<proteinExistence type="predicted"/>
<dbReference type="RefSeq" id="WP_015688736.1">
    <property type="nucleotide sequence ID" value="NC_017082.1"/>
</dbReference>
<protein>
    <submittedName>
        <fullName evidence="1">Uncharacterized protein</fullName>
    </submittedName>
</protein>
<accession>A0AAI8MKE5</accession>
<dbReference type="KEGG" id="brs:S23_62850"/>
<organism evidence="1 2">
    <name type="scientific">Bradyrhizobium cosmicum</name>
    <dbReference type="NCBI Taxonomy" id="1404864"/>
    <lineage>
        <taxon>Bacteria</taxon>
        <taxon>Pseudomonadati</taxon>
        <taxon>Pseudomonadota</taxon>
        <taxon>Alphaproteobacteria</taxon>
        <taxon>Hyphomicrobiales</taxon>
        <taxon>Nitrobacteraceae</taxon>
        <taxon>Bradyrhizobium</taxon>
    </lineage>
</organism>
<dbReference type="Proteomes" id="UP000007886">
    <property type="component" value="Chromosome"/>
</dbReference>
<dbReference type="EMBL" id="AP012279">
    <property type="protein sequence ID" value="BAL79473.1"/>
    <property type="molecule type" value="Genomic_DNA"/>
</dbReference>
<keyword evidence="2" id="KW-1185">Reference proteome</keyword>
<evidence type="ECO:0000313" key="2">
    <source>
        <dbReference type="Proteomes" id="UP000007886"/>
    </source>
</evidence>
<sequence length="137" mass="15579">MKYFDNSPLLRANRLRPHRRRKPQAPGDLLKQVEKHLQNGLGGELLPDNPAMEEDFIRLRTHYNNICRYRELKATTLTSLESEFIERRLMEESFALAALMSAAVQQYDEGSAQPGSIAIDLPRSEGCASAIRDHNSL</sequence>
<gene>
    <name evidence="1" type="ORF">S23_62850</name>
</gene>
<dbReference type="AlphaFoldDB" id="A0AAI8MKE5"/>
<evidence type="ECO:0000313" key="1">
    <source>
        <dbReference type="EMBL" id="BAL79473.1"/>
    </source>
</evidence>
<name>A0AAI8MKE5_9BRAD</name>